<name>A0ABY7NZ95_9ACTN</name>
<proteinExistence type="predicted"/>
<organism evidence="3 4">
    <name type="scientific">Streptomyces camelliae</name>
    <dbReference type="NCBI Taxonomy" id="3004093"/>
    <lineage>
        <taxon>Bacteria</taxon>
        <taxon>Bacillati</taxon>
        <taxon>Actinomycetota</taxon>
        <taxon>Actinomycetes</taxon>
        <taxon>Kitasatosporales</taxon>
        <taxon>Streptomycetaceae</taxon>
        <taxon>Streptomyces</taxon>
    </lineage>
</organism>
<evidence type="ECO:0000313" key="3">
    <source>
        <dbReference type="EMBL" id="WBO63563.1"/>
    </source>
</evidence>
<dbReference type="InterPro" id="IPR012349">
    <property type="entry name" value="Split_barrel_FMN-bd"/>
</dbReference>
<dbReference type="PANTHER" id="PTHR30466:SF1">
    <property type="entry name" value="FMN REDUCTASE (NADH) RUTF"/>
    <property type="match status" value="1"/>
</dbReference>
<dbReference type="EMBL" id="CP115300">
    <property type="protein sequence ID" value="WBO63563.1"/>
    <property type="molecule type" value="Genomic_DNA"/>
</dbReference>
<dbReference type="InterPro" id="IPR050268">
    <property type="entry name" value="NADH-dep_flavin_reductase"/>
</dbReference>
<dbReference type="PANTHER" id="PTHR30466">
    <property type="entry name" value="FLAVIN REDUCTASE"/>
    <property type="match status" value="1"/>
</dbReference>
<dbReference type="RefSeq" id="WP_270081417.1">
    <property type="nucleotide sequence ID" value="NZ_CP115300.1"/>
</dbReference>
<dbReference type="Gene3D" id="2.30.110.10">
    <property type="entry name" value="Electron Transport, Fmn-binding Protein, Chain A"/>
    <property type="match status" value="1"/>
</dbReference>
<evidence type="ECO:0000259" key="2">
    <source>
        <dbReference type="SMART" id="SM00903"/>
    </source>
</evidence>
<keyword evidence="4" id="KW-1185">Reference proteome</keyword>
<sequence length="168" mass="17716">MLREATRSLVLDAFSRIASTVAVVSAAHDGTLRAMTVTSFATLSMAPPRLLVCVAKTARTHAALTAQPAFAVNLLAEDQEDLARTFATSEPAKHTTGGLRVLDGGIPVVPDAAASLICHREKIHDEGDHDIVIARVVAVATSDSPPLLHHRRTFKPVGSTLDRVTAPG</sequence>
<dbReference type="SMART" id="SM00903">
    <property type="entry name" value="Flavin_Reduct"/>
    <property type="match status" value="1"/>
</dbReference>
<accession>A0ABY7NZ95</accession>
<dbReference type="Proteomes" id="UP001212326">
    <property type="component" value="Chromosome"/>
</dbReference>
<evidence type="ECO:0000313" key="4">
    <source>
        <dbReference type="Proteomes" id="UP001212326"/>
    </source>
</evidence>
<dbReference type="InterPro" id="IPR002563">
    <property type="entry name" value="Flavin_Rdtase-like_dom"/>
</dbReference>
<dbReference type="SUPFAM" id="SSF50475">
    <property type="entry name" value="FMN-binding split barrel"/>
    <property type="match status" value="1"/>
</dbReference>
<feature type="domain" description="Flavin reductase like" evidence="2">
    <location>
        <begin position="14"/>
        <end position="156"/>
    </location>
</feature>
<dbReference type="Pfam" id="PF01613">
    <property type="entry name" value="Flavin_Reduct"/>
    <property type="match status" value="1"/>
</dbReference>
<evidence type="ECO:0000256" key="1">
    <source>
        <dbReference type="ARBA" id="ARBA00023002"/>
    </source>
</evidence>
<protein>
    <submittedName>
        <fullName evidence="3">Flavin reductase family protein</fullName>
    </submittedName>
</protein>
<keyword evidence="1" id="KW-0560">Oxidoreductase</keyword>
<reference evidence="3 4" key="1">
    <citation type="submission" date="2022-12" db="EMBL/GenBank/DDBJ databases">
        <authorList>
            <person name="Mo P."/>
        </authorList>
    </citation>
    <scope>NUCLEOTIDE SEQUENCE [LARGE SCALE GENOMIC DNA]</scope>
    <source>
        <strain evidence="3 4">HUAS 2-6</strain>
    </source>
</reference>
<gene>
    <name evidence="3" type="ORF">O1G22_12355</name>
</gene>